<organism evidence="1 2">
    <name type="scientific">Pelagibacter ubique (strain HTCC1002)</name>
    <dbReference type="NCBI Taxonomy" id="314261"/>
    <lineage>
        <taxon>Bacteria</taxon>
        <taxon>Pseudomonadati</taxon>
        <taxon>Pseudomonadota</taxon>
        <taxon>Alphaproteobacteria</taxon>
        <taxon>Candidatus Pelagibacterales</taxon>
        <taxon>Candidatus Pelagibacteraceae</taxon>
        <taxon>Candidatus Pelagibacter</taxon>
    </lineage>
</organism>
<dbReference type="EMBL" id="AAPV01000002">
    <property type="protein sequence ID" value="EAS84400.1"/>
    <property type="molecule type" value="Genomic_DNA"/>
</dbReference>
<gene>
    <name evidence="1" type="ORF">PU1002_01720</name>
</gene>
<dbReference type="Proteomes" id="UP000005306">
    <property type="component" value="Unassembled WGS sequence"/>
</dbReference>
<proteinExistence type="predicted"/>
<sequence length="37" mass="3640">MTELVSSSATGASLTAVTLTVIVLAEALSASPSFTVN</sequence>
<evidence type="ECO:0000313" key="2">
    <source>
        <dbReference type="Proteomes" id="UP000005306"/>
    </source>
</evidence>
<dbReference type="HOGENOM" id="CLU_3341765_0_0_5"/>
<name>Q1UYZ1_PELU1</name>
<reference evidence="1 2" key="1">
    <citation type="submission" date="2006-04" db="EMBL/GenBank/DDBJ databases">
        <authorList>
            <person name="Giovannoni S.J."/>
            <person name="Cho J.-C."/>
            <person name="Ferriera S."/>
            <person name="Johnson J."/>
            <person name="Kravitz S."/>
            <person name="Halpern A."/>
            <person name="Remington K."/>
            <person name="Beeson K."/>
            <person name="Tran B."/>
            <person name="Rogers Y.-H."/>
            <person name="Friedman R."/>
            <person name="Venter J.C."/>
        </authorList>
    </citation>
    <scope>NUCLEOTIDE SEQUENCE [LARGE SCALE GENOMIC DNA]</scope>
    <source>
        <strain evidence="1 2">HTCC1002</strain>
    </source>
</reference>
<dbReference type="AlphaFoldDB" id="Q1UYZ1"/>
<evidence type="ECO:0000313" key="1">
    <source>
        <dbReference type="EMBL" id="EAS84400.1"/>
    </source>
</evidence>
<accession>Q1UYZ1</accession>
<comment type="caution">
    <text evidence="1">The sequence shown here is derived from an EMBL/GenBank/DDBJ whole genome shotgun (WGS) entry which is preliminary data.</text>
</comment>
<protein>
    <submittedName>
        <fullName evidence="1">Uncharacterized protein</fullName>
    </submittedName>
</protein>